<reference evidence="1 2" key="1">
    <citation type="submission" date="2018-10" db="EMBL/GenBank/DDBJ databases">
        <title>A high-quality apple genome assembly.</title>
        <authorList>
            <person name="Hu J."/>
        </authorList>
    </citation>
    <scope>NUCLEOTIDE SEQUENCE [LARGE SCALE GENOMIC DNA]</scope>
    <source>
        <strain evidence="2">cv. HFTH1</strain>
        <tissue evidence="1">Young leaf</tissue>
    </source>
</reference>
<organism evidence="1 2">
    <name type="scientific">Malus domestica</name>
    <name type="common">Apple</name>
    <name type="synonym">Pyrus malus</name>
    <dbReference type="NCBI Taxonomy" id="3750"/>
    <lineage>
        <taxon>Eukaryota</taxon>
        <taxon>Viridiplantae</taxon>
        <taxon>Streptophyta</taxon>
        <taxon>Embryophyta</taxon>
        <taxon>Tracheophyta</taxon>
        <taxon>Spermatophyta</taxon>
        <taxon>Magnoliopsida</taxon>
        <taxon>eudicotyledons</taxon>
        <taxon>Gunneridae</taxon>
        <taxon>Pentapetalae</taxon>
        <taxon>rosids</taxon>
        <taxon>fabids</taxon>
        <taxon>Rosales</taxon>
        <taxon>Rosaceae</taxon>
        <taxon>Amygdaloideae</taxon>
        <taxon>Maleae</taxon>
        <taxon>Malus</taxon>
    </lineage>
</organism>
<comment type="caution">
    <text evidence="1">The sequence shown here is derived from an EMBL/GenBank/DDBJ whole genome shotgun (WGS) entry which is preliminary data.</text>
</comment>
<accession>A0A498I5S9</accession>
<proteinExistence type="predicted"/>
<dbReference type="Proteomes" id="UP000290289">
    <property type="component" value="Chromosome 14"/>
</dbReference>
<sequence>METIYKQFGIILNQLLYIESLRIVASRPSTYSTNLPDGSTFLSFSWWLRLRAVGAWLVLIFGVYRRTCSWSVASTASASAAEEDLGTVWYVGKDGTEWDEVFRPTFGTFTRVEHAVQRDEFWVNFRSTSPPWNDSFHIHGTQNYNLSVSFFFFLVSIRGHLYSLSIPSRPVSSRLHTKQYLRAIGSRFKPWSMVGSHLYSNASNQDK</sequence>
<gene>
    <name evidence="1" type="ORF">DVH24_023826</name>
</gene>
<keyword evidence="2" id="KW-1185">Reference proteome</keyword>
<evidence type="ECO:0000313" key="1">
    <source>
        <dbReference type="EMBL" id="RXH77552.1"/>
    </source>
</evidence>
<evidence type="ECO:0000313" key="2">
    <source>
        <dbReference type="Proteomes" id="UP000290289"/>
    </source>
</evidence>
<protein>
    <submittedName>
        <fullName evidence="1">Uncharacterized protein</fullName>
    </submittedName>
</protein>
<dbReference type="EMBL" id="RDQH01000340">
    <property type="protein sequence ID" value="RXH77552.1"/>
    <property type="molecule type" value="Genomic_DNA"/>
</dbReference>
<name>A0A498I5S9_MALDO</name>
<dbReference type="AlphaFoldDB" id="A0A498I5S9"/>